<sequence length="229" mass="24718">MTALQPVFVHGWACGPEIWNAVLAHLEMPHACVVDQGYFSGWSEDASAVSCLTGLDMNRPILGVGHSLGLMWLLSQRKWPQGSRFVGINAFGRFAAGVDFPEGVAARVLARMQAGLGRDAGAVVNSFRARCGLDAVDPATCHVSTLQDGLSLLATGNVYARIEQMVAHGSTRMVALAGKQDPIVTERMTEAAFPSNVEKVWHEDGGHMMPLTYPEFCVAHIQRLMTEAV</sequence>
<dbReference type="SUPFAM" id="SSF53474">
    <property type="entry name" value="alpha/beta-Hydrolases"/>
    <property type="match status" value="1"/>
</dbReference>
<dbReference type="AlphaFoldDB" id="A0A0U5EYC0"/>
<evidence type="ECO:0000259" key="1">
    <source>
        <dbReference type="Pfam" id="PF12697"/>
    </source>
</evidence>
<evidence type="ECO:0000313" key="3">
    <source>
        <dbReference type="Proteomes" id="UP000056109"/>
    </source>
</evidence>
<organism evidence="2 3">
    <name type="scientific">Acetobacter senegalensis</name>
    <dbReference type="NCBI Taxonomy" id="446692"/>
    <lineage>
        <taxon>Bacteria</taxon>
        <taxon>Pseudomonadati</taxon>
        <taxon>Pseudomonadota</taxon>
        <taxon>Alphaproteobacteria</taxon>
        <taxon>Acetobacterales</taxon>
        <taxon>Acetobacteraceae</taxon>
        <taxon>Acetobacter</taxon>
    </lineage>
</organism>
<proteinExistence type="predicted"/>
<dbReference type="PATRIC" id="fig|446692.3.peg.4005"/>
<dbReference type="KEGG" id="asz:ASN_3774"/>
<dbReference type="Pfam" id="PF12697">
    <property type="entry name" value="Abhydrolase_6"/>
    <property type="match status" value="1"/>
</dbReference>
<accession>A0A0U5EYC0</accession>
<dbReference type="Gene3D" id="3.40.50.1820">
    <property type="entry name" value="alpha/beta hydrolase"/>
    <property type="match status" value="1"/>
</dbReference>
<protein>
    <recommendedName>
        <fullName evidence="1">AB hydrolase-1 domain-containing protein</fullName>
    </recommendedName>
</protein>
<feature type="domain" description="AB hydrolase-1" evidence="1">
    <location>
        <begin position="7"/>
        <end position="219"/>
    </location>
</feature>
<keyword evidence="3" id="KW-1185">Reference proteome</keyword>
<dbReference type="GeneID" id="34784707"/>
<dbReference type="InterPro" id="IPR029058">
    <property type="entry name" value="AB_hydrolase_fold"/>
</dbReference>
<dbReference type="RefSeq" id="WP_058988991.1">
    <property type="nucleotide sequence ID" value="NZ_LN606600.1"/>
</dbReference>
<name>A0A0U5EYC0_9PROT</name>
<gene>
    <name evidence="2" type="ORF">ASN_3774</name>
</gene>
<reference evidence="3" key="1">
    <citation type="submission" date="2014-09" db="EMBL/GenBank/DDBJ databases">
        <authorList>
            <person name="Illeghems K.G."/>
        </authorList>
    </citation>
    <scope>NUCLEOTIDE SEQUENCE [LARGE SCALE GENOMIC DNA]</scope>
    <source>
        <strain evidence="3">108B</strain>
    </source>
</reference>
<dbReference type="InterPro" id="IPR000073">
    <property type="entry name" value="AB_hydrolase_1"/>
</dbReference>
<evidence type="ECO:0000313" key="2">
    <source>
        <dbReference type="EMBL" id="CEF42988.1"/>
    </source>
</evidence>
<dbReference type="Proteomes" id="UP000056109">
    <property type="component" value="Chromosome I"/>
</dbReference>
<dbReference type="EMBL" id="LN606600">
    <property type="protein sequence ID" value="CEF42988.1"/>
    <property type="molecule type" value="Genomic_DNA"/>
</dbReference>